<dbReference type="GO" id="GO:0045329">
    <property type="term" value="P:carnitine biosynthetic process"/>
    <property type="evidence" value="ECO:0007669"/>
    <property type="project" value="TreeGrafter"/>
</dbReference>
<dbReference type="Pfam" id="PF02668">
    <property type="entry name" value="TauD"/>
    <property type="match status" value="1"/>
</dbReference>
<dbReference type="InterPro" id="IPR050411">
    <property type="entry name" value="AlphaKG_dependent_hydroxylases"/>
</dbReference>
<feature type="domain" description="TauD/TfdA-like" evidence="8">
    <location>
        <begin position="20"/>
        <end position="234"/>
    </location>
</feature>
<dbReference type="InterPro" id="IPR003819">
    <property type="entry name" value="TauD/TfdA-like"/>
</dbReference>
<dbReference type="KEGG" id="snw:BBN63_32975"/>
<dbReference type="PANTHER" id="PTHR10696">
    <property type="entry name" value="GAMMA-BUTYROBETAINE HYDROXYLASE-RELATED"/>
    <property type="match status" value="1"/>
</dbReference>
<dbReference type="Proteomes" id="UP000189677">
    <property type="component" value="Chromosome"/>
</dbReference>
<evidence type="ECO:0000256" key="7">
    <source>
        <dbReference type="SAM" id="MobiDB-lite"/>
    </source>
</evidence>
<keyword evidence="10" id="KW-1185">Reference proteome</keyword>
<proteinExistence type="inferred from homology"/>
<evidence type="ECO:0000256" key="2">
    <source>
        <dbReference type="ARBA" id="ARBA00008654"/>
    </source>
</evidence>
<comment type="cofactor">
    <cofactor evidence="1">
        <name>Fe(2+)</name>
        <dbReference type="ChEBI" id="CHEBI:29033"/>
    </cofactor>
</comment>
<keyword evidence="4" id="KW-0223">Dioxygenase</keyword>
<gene>
    <name evidence="9" type="ORF">BBN63_32975</name>
</gene>
<keyword evidence="3" id="KW-0479">Metal-binding</keyword>
<dbReference type="PANTHER" id="PTHR10696:SF25">
    <property type="entry name" value="OXIDOREDUCTASE AIM17-RELATED"/>
    <property type="match status" value="1"/>
</dbReference>
<accession>A0A1U9R2G6</accession>
<dbReference type="GO" id="GO:0051213">
    <property type="term" value="F:dioxygenase activity"/>
    <property type="evidence" value="ECO:0007669"/>
    <property type="project" value="UniProtKB-KW"/>
</dbReference>
<dbReference type="EMBL" id="CP018047">
    <property type="protein sequence ID" value="AQU70281.1"/>
    <property type="molecule type" value="Genomic_DNA"/>
</dbReference>
<dbReference type="GO" id="GO:0046872">
    <property type="term" value="F:metal ion binding"/>
    <property type="evidence" value="ECO:0007669"/>
    <property type="project" value="UniProtKB-KW"/>
</dbReference>
<comment type="similarity">
    <text evidence="2">Belongs to the gamma-BBH/TMLD family.</text>
</comment>
<evidence type="ECO:0000259" key="8">
    <source>
        <dbReference type="Pfam" id="PF02668"/>
    </source>
</evidence>
<sequence length="276" mass="29769">MRPGDLFAAHFLDHEAPGAPAQFAEQLRESGLVTLAGLITREAVLSFASRVMTVSAHRDSDPDGLTTIRDSPRHAGRPGFAGLSNGQLDPHTERSGLPNPPRLMLLVCSQPAGRGGECLLTDGRRVHADLLNQGGGQAVDALARPRTAYFGGGDGHASQVVSSHRDGRVSIRLRFDALARWSPIVQPHLPALRAAALDHQQSLRLEPGQGYLLDNQRWLHARTAFIGDRLHWRALGNPHFNLRQGFAPAAEAPQSPAGRCADHAVVGRKLSLNLLK</sequence>
<reference evidence="9 10" key="1">
    <citation type="submission" date="2016-11" db="EMBL/GenBank/DDBJ databases">
        <title>Complete genome sequence of Streptomyces niveus SCSIO 3406.</title>
        <authorList>
            <person name="Zhu Q."/>
            <person name="Cheng W."/>
            <person name="Song Y."/>
            <person name="Li Q."/>
            <person name="Ju J."/>
        </authorList>
    </citation>
    <scope>NUCLEOTIDE SEQUENCE [LARGE SCALE GENOMIC DNA]</scope>
    <source>
        <strain evidence="9 10">SCSIO 3406</strain>
    </source>
</reference>
<name>A0A1U9R2G6_STRNV</name>
<dbReference type="Gene3D" id="3.60.130.10">
    <property type="entry name" value="Clavaminate synthase-like"/>
    <property type="match status" value="1"/>
</dbReference>
<feature type="region of interest" description="Disordered" evidence="7">
    <location>
        <begin position="56"/>
        <end position="96"/>
    </location>
</feature>
<evidence type="ECO:0000256" key="6">
    <source>
        <dbReference type="ARBA" id="ARBA00023004"/>
    </source>
</evidence>
<dbReference type="AlphaFoldDB" id="A0A1U9R2G6"/>
<evidence type="ECO:0000256" key="1">
    <source>
        <dbReference type="ARBA" id="ARBA00001954"/>
    </source>
</evidence>
<protein>
    <recommendedName>
        <fullName evidence="8">TauD/TfdA-like domain-containing protein</fullName>
    </recommendedName>
</protein>
<dbReference type="RefSeq" id="WP_078078963.1">
    <property type="nucleotide sequence ID" value="NZ_CP018047.1"/>
</dbReference>
<keyword evidence="6" id="KW-0408">Iron</keyword>
<dbReference type="OrthoDB" id="3540068at2"/>
<evidence type="ECO:0000256" key="4">
    <source>
        <dbReference type="ARBA" id="ARBA00022964"/>
    </source>
</evidence>
<keyword evidence="5" id="KW-0560">Oxidoreductase</keyword>
<evidence type="ECO:0000256" key="3">
    <source>
        <dbReference type="ARBA" id="ARBA00022723"/>
    </source>
</evidence>
<dbReference type="SUPFAM" id="SSF51197">
    <property type="entry name" value="Clavaminate synthase-like"/>
    <property type="match status" value="1"/>
</dbReference>
<evidence type="ECO:0000313" key="10">
    <source>
        <dbReference type="Proteomes" id="UP000189677"/>
    </source>
</evidence>
<dbReference type="InterPro" id="IPR042098">
    <property type="entry name" value="TauD-like_sf"/>
</dbReference>
<evidence type="ECO:0000256" key="5">
    <source>
        <dbReference type="ARBA" id="ARBA00023002"/>
    </source>
</evidence>
<organism evidence="9 10">
    <name type="scientific">Streptomyces niveus</name>
    <name type="common">Streptomyces spheroides</name>
    <dbReference type="NCBI Taxonomy" id="193462"/>
    <lineage>
        <taxon>Bacteria</taxon>
        <taxon>Bacillati</taxon>
        <taxon>Actinomycetota</taxon>
        <taxon>Actinomycetes</taxon>
        <taxon>Kitasatosporales</taxon>
        <taxon>Streptomycetaceae</taxon>
        <taxon>Streptomyces</taxon>
    </lineage>
</organism>
<evidence type="ECO:0000313" key="9">
    <source>
        <dbReference type="EMBL" id="AQU70281.1"/>
    </source>
</evidence>